<reference evidence="2 3" key="1">
    <citation type="journal article" date="2022" name="Nat. Plants">
        <title>Genomes of leafy and leafless Platanthera orchids illuminate the evolution of mycoheterotrophy.</title>
        <authorList>
            <person name="Li M.H."/>
            <person name="Liu K.W."/>
            <person name="Li Z."/>
            <person name="Lu H.C."/>
            <person name="Ye Q.L."/>
            <person name="Zhang D."/>
            <person name="Wang J.Y."/>
            <person name="Li Y.F."/>
            <person name="Zhong Z.M."/>
            <person name="Liu X."/>
            <person name="Yu X."/>
            <person name="Liu D.K."/>
            <person name="Tu X.D."/>
            <person name="Liu B."/>
            <person name="Hao Y."/>
            <person name="Liao X.Y."/>
            <person name="Jiang Y.T."/>
            <person name="Sun W.H."/>
            <person name="Chen J."/>
            <person name="Chen Y.Q."/>
            <person name="Ai Y."/>
            <person name="Zhai J.W."/>
            <person name="Wu S.S."/>
            <person name="Zhou Z."/>
            <person name="Hsiao Y.Y."/>
            <person name="Wu W.L."/>
            <person name="Chen Y.Y."/>
            <person name="Lin Y.F."/>
            <person name="Hsu J.L."/>
            <person name="Li C.Y."/>
            <person name="Wang Z.W."/>
            <person name="Zhao X."/>
            <person name="Zhong W.Y."/>
            <person name="Ma X.K."/>
            <person name="Ma L."/>
            <person name="Huang J."/>
            <person name="Chen G.Z."/>
            <person name="Huang M.Z."/>
            <person name="Huang L."/>
            <person name="Peng D.H."/>
            <person name="Luo Y.B."/>
            <person name="Zou S.Q."/>
            <person name="Chen S.P."/>
            <person name="Lan S."/>
            <person name="Tsai W.C."/>
            <person name="Van de Peer Y."/>
            <person name="Liu Z.J."/>
        </authorList>
    </citation>
    <scope>NUCLEOTIDE SEQUENCE [LARGE SCALE GENOMIC DNA]</scope>
    <source>
        <strain evidence="2">Lor287</strain>
    </source>
</reference>
<evidence type="ECO:0000259" key="1">
    <source>
        <dbReference type="PROSITE" id="PS50879"/>
    </source>
</evidence>
<gene>
    <name evidence="2" type="ORF">KSP39_PZI006373</name>
</gene>
<dbReference type="InterPro" id="IPR002156">
    <property type="entry name" value="RNaseH_domain"/>
</dbReference>
<accession>A0AAP0BPE9</accession>
<keyword evidence="3" id="KW-1185">Reference proteome</keyword>
<dbReference type="Pfam" id="PF13456">
    <property type="entry name" value="RVT_3"/>
    <property type="match status" value="1"/>
</dbReference>
<dbReference type="EMBL" id="JBBWWQ010000005">
    <property type="protein sequence ID" value="KAK8946754.1"/>
    <property type="molecule type" value="Genomic_DNA"/>
</dbReference>
<feature type="domain" description="RNase H type-1" evidence="1">
    <location>
        <begin position="12"/>
        <end position="141"/>
    </location>
</feature>
<dbReference type="SUPFAM" id="SSF53098">
    <property type="entry name" value="Ribonuclease H-like"/>
    <property type="match status" value="1"/>
</dbReference>
<dbReference type="AlphaFoldDB" id="A0AAP0BPE9"/>
<dbReference type="PANTHER" id="PTHR48475:SF2">
    <property type="entry name" value="RIBONUCLEASE H"/>
    <property type="match status" value="1"/>
</dbReference>
<proteinExistence type="predicted"/>
<dbReference type="CDD" id="cd09279">
    <property type="entry name" value="RNase_HI_like"/>
    <property type="match status" value="1"/>
</dbReference>
<dbReference type="InterPro" id="IPR036397">
    <property type="entry name" value="RNaseH_sf"/>
</dbReference>
<dbReference type="GO" id="GO:0004523">
    <property type="term" value="F:RNA-DNA hybrid ribonuclease activity"/>
    <property type="evidence" value="ECO:0007669"/>
    <property type="project" value="InterPro"/>
</dbReference>
<dbReference type="PROSITE" id="PS50879">
    <property type="entry name" value="RNASE_H_1"/>
    <property type="match status" value="1"/>
</dbReference>
<dbReference type="Gene3D" id="3.30.420.10">
    <property type="entry name" value="Ribonuclease H-like superfamily/Ribonuclease H"/>
    <property type="match status" value="1"/>
</dbReference>
<comment type="caution">
    <text evidence="2">The sequence shown here is derived from an EMBL/GenBank/DDBJ whole genome shotgun (WGS) entry which is preliminary data.</text>
</comment>
<evidence type="ECO:0000313" key="2">
    <source>
        <dbReference type="EMBL" id="KAK8946754.1"/>
    </source>
</evidence>
<dbReference type="InterPro" id="IPR012337">
    <property type="entry name" value="RNaseH-like_sf"/>
</dbReference>
<dbReference type="PANTHER" id="PTHR48475">
    <property type="entry name" value="RIBONUCLEASE H"/>
    <property type="match status" value="1"/>
</dbReference>
<dbReference type="Proteomes" id="UP001418222">
    <property type="component" value="Unassembled WGS sequence"/>
</dbReference>
<evidence type="ECO:0000313" key="3">
    <source>
        <dbReference type="Proteomes" id="UP001418222"/>
    </source>
</evidence>
<name>A0AAP0BPE9_9ASPA</name>
<organism evidence="2 3">
    <name type="scientific">Platanthera zijinensis</name>
    <dbReference type="NCBI Taxonomy" id="2320716"/>
    <lineage>
        <taxon>Eukaryota</taxon>
        <taxon>Viridiplantae</taxon>
        <taxon>Streptophyta</taxon>
        <taxon>Embryophyta</taxon>
        <taxon>Tracheophyta</taxon>
        <taxon>Spermatophyta</taxon>
        <taxon>Magnoliopsida</taxon>
        <taxon>Liliopsida</taxon>
        <taxon>Asparagales</taxon>
        <taxon>Orchidaceae</taxon>
        <taxon>Orchidoideae</taxon>
        <taxon>Orchideae</taxon>
        <taxon>Orchidinae</taxon>
        <taxon>Platanthera</taxon>
    </lineage>
</organism>
<dbReference type="GO" id="GO:0003676">
    <property type="term" value="F:nucleic acid binding"/>
    <property type="evidence" value="ECO:0007669"/>
    <property type="project" value="InterPro"/>
</dbReference>
<protein>
    <recommendedName>
        <fullName evidence="1">RNase H type-1 domain-containing protein</fullName>
    </recommendedName>
</protein>
<sequence>MQLKSNLAQEKAPARWTLYIDGALGAEGTGAGLLLISPEKVTLEYGLRFRFPATNNVAEYEALIAGLRLATDCKVESLTIYVDSQIVVSQVEGEYEAKNDQLAQYLALAKSLLAKIPSHQVIHIPREQNTQADSLSKLATSSASYQSRRRRVEDIMTPSSQGPWEVSMIDGKQTSWMTPIREYLEHRQLPDDRVEARRLQIRAATFAIIDGELYKRAFSGPYLKCLPAS</sequence>